<dbReference type="Proteomes" id="UP000006001">
    <property type="component" value="Unassembled WGS sequence"/>
</dbReference>
<accession>D0WFX5</accession>
<dbReference type="AlphaFoldDB" id="D0WFX5"/>
<organism evidence="1 2">
    <name type="scientific">Slackia exigua (strain ATCC 700122 / DSM 15923 / CIP 105133 / JCM 11022 / KCTC 5966 / S-7)</name>
    <dbReference type="NCBI Taxonomy" id="649764"/>
    <lineage>
        <taxon>Bacteria</taxon>
        <taxon>Bacillati</taxon>
        <taxon>Actinomycetota</taxon>
        <taxon>Coriobacteriia</taxon>
        <taxon>Eggerthellales</taxon>
        <taxon>Eggerthellaceae</taxon>
        <taxon>Slackia</taxon>
    </lineage>
</organism>
<gene>
    <name evidence="1" type="ORF">HMPREF0762_00724</name>
</gene>
<sequence length="112" mass="11792">MADRGPDALELGHAFAARGYRPASHLGTVIDEEHARTALLLHGNAAIDVGVVEYLETDGHAMLRKLACGIFAVGRAIIVSQAMGAVALHVRVASALIPTCHANHLANIVFPH</sequence>
<name>D0WFX5_SLAES</name>
<proteinExistence type="predicted"/>
<evidence type="ECO:0000313" key="1">
    <source>
        <dbReference type="EMBL" id="EEZ61387.1"/>
    </source>
</evidence>
<dbReference type="STRING" id="649764.HMPREF0762_00724"/>
<protein>
    <submittedName>
        <fullName evidence="1">Uncharacterized protein</fullName>
    </submittedName>
</protein>
<evidence type="ECO:0000313" key="2">
    <source>
        <dbReference type="Proteomes" id="UP000006001"/>
    </source>
</evidence>
<dbReference type="HOGENOM" id="CLU_2144173_0_0_11"/>
<comment type="caution">
    <text evidence="1">The sequence shown here is derived from an EMBL/GenBank/DDBJ whole genome shotgun (WGS) entry which is preliminary data.</text>
</comment>
<reference evidence="1" key="1">
    <citation type="submission" date="2009-10" db="EMBL/GenBank/DDBJ databases">
        <authorList>
            <person name="Weinstock G."/>
            <person name="Sodergren E."/>
            <person name="Clifton S."/>
            <person name="Fulton L."/>
            <person name="Fulton B."/>
            <person name="Courtney L."/>
            <person name="Fronick C."/>
            <person name="Harrison M."/>
            <person name="Strong C."/>
            <person name="Farmer C."/>
            <person name="Delahaunty K."/>
            <person name="Markovic C."/>
            <person name="Hall O."/>
            <person name="Minx P."/>
            <person name="Tomlinson C."/>
            <person name="Mitreva M."/>
            <person name="Nelson J."/>
            <person name="Hou S."/>
            <person name="Wollam A."/>
            <person name="Pepin K.H."/>
            <person name="Johnson M."/>
            <person name="Bhonagiri V."/>
            <person name="Nash W.E."/>
            <person name="Warren W."/>
            <person name="Chinwalla A."/>
            <person name="Mardis E.R."/>
            <person name="Wilson R.K."/>
        </authorList>
    </citation>
    <scope>NUCLEOTIDE SEQUENCE [LARGE SCALE GENOMIC DNA]</scope>
    <source>
        <strain evidence="1">ATCC 700122</strain>
    </source>
</reference>
<keyword evidence="2" id="KW-1185">Reference proteome</keyword>
<dbReference type="EMBL" id="ACUX02000006">
    <property type="protein sequence ID" value="EEZ61387.1"/>
    <property type="molecule type" value="Genomic_DNA"/>
</dbReference>